<gene>
    <name evidence="1" type="ORF">METZ01_LOCUS235306</name>
</gene>
<reference evidence="1" key="1">
    <citation type="submission" date="2018-05" db="EMBL/GenBank/DDBJ databases">
        <authorList>
            <person name="Lanie J.A."/>
            <person name="Ng W.-L."/>
            <person name="Kazmierczak K.M."/>
            <person name="Andrzejewski T.M."/>
            <person name="Davidsen T.M."/>
            <person name="Wayne K.J."/>
            <person name="Tettelin H."/>
            <person name="Glass J.I."/>
            <person name="Rusch D."/>
            <person name="Podicherti R."/>
            <person name="Tsui H.-C.T."/>
            <person name="Winkler M.E."/>
        </authorList>
    </citation>
    <scope>NUCLEOTIDE SEQUENCE</scope>
</reference>
<proteinExistence type="predicted"/>
<protein>
    <submittedName>
        <fullName evidence="1">Uncharacterized protein</fullName>
    </submittedName>
</protein>
<sequence length="74" mass="8573">MNISTEINLVGKSVKKQLLEVEKILNSFSKEEKIILITNEEILVKYIPPKALSKKINVKIKIVENLWQIKLVKE</sequence>
<dbReference type="AlphaFoldDB" id="A0A382H5J1"/>
<organism evidence="1">
    <name type="scientific">marine metagenome</name>
    <dbReference type="NCBI Taxonomy" id="408172"/>
    <lineage>
        <taxon>unclassified sequences</taxon>
        <taxon>metagenomes</taxon>
        <taxon>ecological metagenomes</taxon>
    </lineage>
</organism>
<evidence type="ECO:0000313" key="1">
    <source>
        <dbReference type="EMBL" id="SVB82452.1"/>
    </source>
</evidence>
<accession>A0A382H5J1</accession>
<dbReference type="EMBL" id="UINC01059249">
    <property type="protein sequence ID" value="SVB82452.1"/>
    <property type="molecule type" value="Genomic_DNA"/>
</dbReference>
<name>A0A382H5J1_9ZZZZ</name>